<dbReference type="KEGG" id="sfiy:F0344_01280"/>
<evidence type="ECO:0000313" key="2">
    <source>
        <dbReference type="Proteomes" id="UP000515307"/>
    </source>
</evidence>
<dbReference type="Proteomes" id="UP000515307">
    <property type="component" value="Chromosome"/>
</dbReference>
<dbReference type="EMBL" id="CP045702">
    <property type="protein sequence ID" value="QNE79008.1"/>
    <property type="molecule type" value="Genomic_DNA"/>
</dbReference>
<dbReference type="InterPro" id="IPR033457">
    <property type="entry name" value="DUF5133"/>
</dbReference>
<proteinExistence type="predicted"/>
<dbReference type="AlphaFoldDB" id="A0A7G7BUJ3"/>
<reference evidence="2" key="1">
    <citation type="submission" date="2019-10" db="EMBL/GenBank/DDBJ databases">
        <title>Antimicrobial potential of Antarctic Bacteria.</title>
        <authorList>
            <person name="Benaud N."/>
            <person name="Edwards R.J."/>
            <person name="Ferrari B.C."/>
        </authorList>
    </citation>
    <scope>NUCLEOTIDE SEQUENCE [LARGE SCALE GENOMIC DNA]</scope>
    <source>
        <strain evidence="2">NBSH44</strain>
    </source>
</reference>
<dbReference type="Pfam" id="PF17196">
    <property type="entry name" value="DUF5133"/>
    <property type="match status" value="1"/>
</dbReference>
<evidence type="ECO:0000313" key="1">
    <source>
        <dbReference type="EMBL" id="QNE79008.1"/>
    </source>
</evidence>
<organism evidence="1 2">
    <name type="scientific">Streptomyces finlayi</name>
    <dbReference type="NCBI Taxonomy" id="67296"/>
    <lineage>
        <taxon>Bacteria</taxon>
        <taxon>Bacillati</taxon>
        <taxon>Actinomycetota</taxon>
        <taxon>Actinomycetes</taxon>
        <taxon>Kitasatosporales</taxon>
        <taxon>Streptomycetaceae</taxon>
        <taxon>Streptomyces</taxon>
    </lineage>
</organism>
<keyword evidence="2" id="KW-1185">Reference proteome</keyword>
<protein>
    <submittedName>
        <fullName evidence="1">DUF5133 domain-containing protein</fullName>
    </submittedName>
</protein>
<gene>
    <name evidence="1" type="ORF">F0344_01280</name>
</gene>
<name>A0A7G7BUJ3_9ACTN</name>
<sequence>MEAARTPAPPSGTLRGVALLPSRPRTEQVLAEFRKCQALLAAAPSDRSARQALDDAAYTLCVLLGRTTVHEAVDAAEQHLAASA</sequence>
<accession>A0A7G7BUJ3</accession>